<feature type="transmembrane region" description="Helical" evidence="6">
    <location>
        <begin position="112"/>
        <end position="133"/>
    </location>
</feature>
<dbReference type="EMBL" id="CAXLJL010000156">
    <property type="protein sequence ID" value="CAL5133352.1"/>
    <property type="molecule type" value="Genomic_DNA"/>
</dbReference>
<sequence>MNLRVAKAYIALFGTLVPLYISVQMSLFICDQYVYYKYLQEVGLPYGRETDKEGCINRSTEYNSSGDYAKLNKAQEKTAYVTSTCNSVSMATGIVSTLVIGHLSDRCGRRFVLLWILLSEALHIASLALLMMFELHPWTTLAPNLIEGVLCGGLLSAIAQFSVCVVDLNKRISAGTAEDQKLREQQQQNKCWLLLALFDGFACLSLAAGNALGGEIVYDKGFTIAGLSTIIIFSPAVLSIYFVPETLSVMTEQHCMNQEENESLSCIREQQPTSHGSLLPRLRQLFVDLFKILCSADSATILVMAVLFLYSIAGMVEMHYMFLYLMGPPFCWNSAAVGLYSGVLDAISAVFSALLVAATVFCGVRLLKKPGGEESAPSDVRNNSEDSSHTEEDLQLSSPISNVKPNRHWSSYQGRLVSFLAIGLLFLLANKVVSGIACLFSQPAANVIVFIGMALKLVKSVIVPVIRALLASWIKANQQGRVFAIASLWERIGLLLSLATLPLIYAATLTTFIGSVFMVAAAIIGMALVFTGFIPVIYKRSTKL</sequence>
<name>A0AAV2TAS2_CALDB</name>
<dbReference type="Proteomes" id="UP001497525">
    <property type="component" value="Unassembled WGS sequence"/>
</dbReference>
<feature type="transmembrane region" description="Helical" evidence="6">
    <location>
        <begin position="191"/>
        <end position="212"/>
    </location>
</feature>
<dbReference type="Gene3D" id="1.20.1250.20">
    <property type="entry name" value="MFS general substrate transporter like domains"/>
    <property type="match status" value="1"/>
</dbReference>
<feature type="compositionally biased region" description="Basic and acidic residues" evidence="5">
    <location>
        <begin position="382"/>
        <end position="392"/>
    </location>
</feature>
<feature type="transmembrane region" description="Helical" evidence="6">
    <location>
        <begin position="482"/>
        <end position="506"/>
    </location>
</feature>
<reference evidence="7" key="1">
    <citation type="submission" date="2024-06" db="EMBL/GenBank/DDBJ databases">
        <authorList>
            <person name="Liu X."/>
            <person name="Lenzi L."/>
            <person name="Haldenby T S."/>
            <person name="Uol C."/>
        </authorList>
    </citation>
    <scope>NUCLEOTIDE SEQUENCE</scope>
</reference>
<proteinExistence type="predicted"/>
<dbReference type="PANTHER" id="PTHR23507">
    <property type="entry name" value="ZGC:174356"/>
    <property type="match status" value="1"/>
</dbReference>
<keyword evidence="4 6" id="KW-0472">Membrane</keyword>
<keyword evidence="2 6" id="KW-0812">Transmembrane</keyword>
<organism evidence="7 8">
    <name type="scientific">Calicophoron daubneyi</name>
    <name type="common">Rumen fluke</name>
    <name type="synonym">Paramphistomum daubneyi</name>
    <dbReference type="NCBI Taxonomy" id="300641"/>
    <lineage>
        <taxon>Eukaryota</taxon>
        <taxon>Metazoa</taxon>
        <taxon>Spiralia</taxon>
        <taxon>Lophotrochozoa</taxon>
        <taxon>Platyhelminthes</taxon>
        <taxon>Trematoda</taxon>
        <taxon>Digenea</taxon>
        <taxon>Plagiorchiida</taxon>
        <taxon>Pronocephalata</taxon>
        <taxon>Paramphistomoidea</taxon>
        <taxon>Paramphistomidae</taxon>
        <taxon>Calicophoron</taxon>
    </lineage>
</organism>
<evidence type="ECO:0000256" key="2">
    <source>
        <dbReference type="ARBA" id="ARBA00022692"/>
    </source>
</evidence>
<evidence type="ECO:0000313" key="8">
    <source>
        <dbReference type="Proteomes" id="UP001497525"/>
    </source>
</evidence>
<dbReference type="GO" id="GO:0022857">
    <property type="term" value="F:transmembrane transporter activity"/>
    <property type="evidence" value="ECO:0007669"/>
    <property type="project" value="TreeGrafter"/>
</dbReference>
<feature type="transmembrane region" description="Helical" evidence="6">
    <location>
        <begin position="79"/>
        <end position="100"/>
    </location>
</feature>
<gene>
    <name evidence="7" type="ORF">CDAUBV1_LOCUS6605</name>
</gene>
<feature type="transmembrane region" description="Helical" evidence="6">
    <location>
        <begin position="145"/>
        <end position="166"/>
    </location>
</feature>
<comment type="caution">
    <text evidence="7">The sequence shown here is derived from an EMBL/GenBank/DDBJ whole genome shotgun (WGS) entry which is preliminary data.</text>
</comment>
<feature type="region of interest" description="Disordered" evidence="5">
    <location>
        <begin position="371"/>
        <end position="399"/>
    </location>
</feature>
<feature type="transmembrane region" description="Helical" evidence="6">
    <location>
        <begin position="224"/>
        <end position="243"/>
    </location>
</feature>
<evidence type="ECO:0000256" key="5">
    <source>
        <dbReference type="SAM" id="MobiDB-lite"/>
    </source>
</evidence>
<dbReference type="SUPFAM" id="SSF103473">
    <property type="entry name" value="MFS general substrate transporter"/>
    <property type="match status" value="1"/>
</dbReference>
<feature type="transmembrane region" description="Helical" evidence="6">
    <location>
        <begin position="9"/>
        <end position="29"/>
    </location>
</feature>
<protein>
    <recommendedName>
        <fullName evidence="9">Adenylate cyclase</fullName>
    </recommendedName>
</protein>
<dbReference type="AlphaFoldDB" id="A0AAV2TAS2"/>
<feature type="transmembrane region" description="Helical" evidence="6">
    <location>
        <begin position="512"/>
        <end position="538"/>
    </location>
</feature>
<feature type="transmembrane region" description="Helical" evidence="6">
    <location>
        <begin position="301"/>
        <end position="326"/>
    </location>
</feature>
<evidence type="ECO:0000256" key="6">
    <source>
        <dbReference type="SAM" id="Phobius"/>
    </source>
</evidence>
<feature type="transmembrane region" description="Helical" evidence="6">
    <location>
        <begin position="448"/>
        <end position="470"/>
    </location>
</feature>
<comment type="subcellular location">
    <subcellularLocation>
        <location evidence="1">Membrane</location>
        <topology evidence="1">Multi-pass membrane protein</topology>
    </subcellularLocation>
</comment>
<feature type="transmembrane region" description="Helical" evidence="6">
    <location>
        <begin position="346"/>
        <end position="367"/>
    </location>
</feature>
<keyword evidence="3 6" id="KW-1133">Transmembrane helix</keyword>
<accession>A0AAV2TAS2</accession>
<evidence type="ECO:0000313" key="7">
    <source>
        <dbReference type="EMBL" id="CAL5133352.1"/>
    </source>
</evidence>
<evidence type="ECO:0008006" key="9">
    <source>
        <dbReference type="Google" id="ProtNLM"/>
    </source>
</evidence>
<feature type="transmembrane region" description="Helical" evidence="6">
    <location>
        <begin position="416"/>
        <end position="442"/>
    </location>
</feature>
<dbReference type="InterPro" id="IPR036259">
    <property type="entry name" value="MFS_trans_sf"/>
</dbReference>
<dbReference type="GO" id="GO:0016020">
    <property type="term" value="C:membrane"/>
    <property type="evidence" value="ECO:0007669"/>
    <property type="project" value="UniProtKB-SubCell"/>
</dbReference>
<evidence type="ECO:0000256" key="3">
    <source>
        <dbReference type="ARBA" id="ARBA00022989"/>
    </source>
</evidence>
<dbReference type="PANTHER" id="PTHR23507:SF1">
    <property type="entry name" value="FI18259P1-RELATED"/>
    <property type="match status" value="1"/>
</dbReference>
<evidence type="ECO:0000256" key="4">
    <source>
        <dbReference type="ARBA" id="ARBA00023136"/>
    </source>
</evidence>
<evidence type="ECO:0000256" key="1">
    <source>
        <dbReference type="ARBA" id="ARBA00004141"/>
    </source>
</evidence>